<evidence type="ECO:0000313" key="4">
    <source>
        <dbReference type="Proteomes" id="UP001403094"/>
    </source>
</evidence>
<protein>
    <submittedName>
        <fullName evidence="3">Flavin reductase family protein</fullName>
    </submittedName>
</protein>
<dbReference type="InterPro" id="IPR050268">
    <property type="entry name" value="NADH-dep_flavin_reductase"/>
</dbReference>
<dbReference type="PANTHER" id="PTHR30466">
    <property type="entry name" value="FLAVIN REDUCTASE"/>
    <property type="match status" value="1"/>
</dbReference>
<dbReference type="SMART" id="SM00903">
    <property type="entry name" value="Flavin_Reduct"/>
    <property type="match status" value="1"/>
</dbReference>
<feature type="domain" description="Flavin reductase like" evidence="2">
    <location>
        <begin position="9"/>
        <end position="156"/>
    </location>
</feature>
<dbReference type="Proteomes" id="UP001403094">
    <property type="component" value="Unassembled WGS sequence"/>
</dbReference>
<dbReference type="PANTHER" id="PTHR30466:SF1">
    <property type="entry name" value="FMN REDUCTASE (NADH) RUTF"/>
    <property type="match status" value="1"/>
</dbReference>
<gene>
    <name evidence="3" type="ORF">GCM10009757_41460</name>
</gene>
<dbReference type="EMBL" id="BAAANQ010000009">
    <property type="protein sequence ID" value="GAA2059795.1"/>
    <property type="molecule type" value="Genomic_DNA"/>
</dbReference>
<dbReference type="InterPro" id="IPR012349">
    <property type="entry name" value="Split_barrel_FMN-bd"/>
</dbReference>
<evidence type="ECO:0000256" key="1">
    <source>
        <dbReference type="ARBA" id="ARBA00023002"/>
    </source>
</evidence>
<accession>A0ABP5GX74</accession>
<sequence length="171" mass="17767">MRSSLREVMSRFATGVIVVSVGGDQPHGMTANAFTSVSLDPPQVLCCIGHSTVMHGAISGSARFAVSVLGADQQDIARHFADKDRPLGAAQFASVGWRPGPHSGAPLLSGALGWLECELTRSHESGDHTIFIGSVLEAGNGDEGPGLLFHRGSFASSDGVGSDSGRVRTLR</sequence>
<organism evidence="3 4">
    <name type="scientific">Streptomyces cheonanensis</name>
    <dbReference type="NCBI Taxonomy" id="312720"/>
    <lineage>
        <taxon>Bacteria</taxon>
        <taxon>Bacillati</taxon>
        <taxon>Actinomycetota</taxon>
        <taxon>Actinomycetes</taxon>
        <taxon>Kitasatosporales</taxon>
        <taxon>Streptomycetaceae</taxon>
        <taxon>Streptomyces</taxon>
    </lineage>
</organism>
<evidence type="ECO:0000313" key="3">
    <source>
        <dbReference type="EMBL" id="GAA2059795.1"/>
    </source>
</evidence>
<reference evidence="4" key="1">
    <citation type="journal article" date="2019" name="Int. J. Syst. Evol. Microbiol.">
        <title>The Global Catalogue of Microorganisms (GCM) 10K type strain sequencing project: providing services to taxonomists for standard genome sequencing and annotation.</title>
        <authorList>
            <consortium name="The Broad Institute Genomics Platform"/>
            <consortium name="The Broad Institute Genome Sequencing Center for Infectious Disease"/>
            <person name="Wu L."/>
            <person name="Ma J."/>
        </authorList>
    </citation>
    <scope>NUCLEOTIDE SEQUENCE [LARGE SCALE GENOMIC DNA]</scope>
    <source>
        <strain evidence="4">JCM 14549</strain>
    </source>
</reference>
<comment type="caution">
    <text evidence="3">The sequence shown here is derived from an EMBL/GenBank/DDBJ whole genome shotgun (WGS) entry which is preliminary data.</text>
</comment>
<dbReference type="InterPro" id="IPR002563">
    <property type="entry name" value="Flavin_Rdtase-like_dom"/>
</dbReference>
<keyword evidence="1" id="KW-0560">Oxidoreductase</keyword>
<proteinExistence type="predicted"/>
<dbReference type="Gene3D" id="2.30.110.10">
    <property type="entry name" value="Electron Transport, Fmn-binding Protein, Chain A"/>
    <property type="match status" value="1"/>
</dbReference>
<dbReference type="SUPFAM" id="SSF50475">
    <property type="entry name" value="FMN-binding split barrel"/>
    <property type="match status" value="1"/>
</dbReference>
<dbReference type="Pfam" id="PF01613">
    <property type="entry name" value="Flavin_Reduct"/>
    <property type="match status" value="1"/>
</dbReference>
<evidence type="ECO:0000259" key="2">
    <source>
        <dbReference type="SMART" id="SM00903"/>
    </source>
</evidence>
<name>A0ABP5GX74_9ACTN</name>
<dbReference type="RefSeq" id="WP_346071357.1">
    <property type="nucleotide sequence ID" value="NZ_BAAANQ010000009.1"/>
</dbReference>
<keyword evidence="4" id="KW-1185">Reference proteome</keyword>